<reference evidence="1" key="1">
    <citation type="submission" date="2016-07" db="EMBL/GenBank/DDBJ databases">
        <title>Microvirga ossetica sp. nov. a new species of rhizobia isolated from root nodules of the legume species Vicia alpestris Steven originated from North Ossetia region in the Caucasus.</title>
        <authorList>
            <person name="Safronova V.I."/>
            <person name="Kuznetsova I.G."/>
            <person name="Sazanova A.L."/>
            <person name="Belimov A."/>
            <person name="Andronov E."/>
            <person name="Osledkin Y.S."/>
            <person name="Onishchuk O.P."/>
            <person name="Kurchak O.N."/>
            <person name="Shaposhnikov A.I."/>
            <person name="Willems A."/>
            <person name="Tikhonovich I.A."/>
        </authorList>
    </citation>
    <scope>NUCLEOTIDE SEQUENCE [LARGE SCALE GENOMIC DNA]</scope>
    <source>
        <strain evidence="1">V5/3M</strain>
        <plasmid evidence="1">unnamed1</plasmid>
    </source>
</reference>
<name>A0A1B2ES27_9HYPH</name>
<dbReference type="EMBL" id="CP016617">
    <property type="protein sequence ID" value="ANY82776.1"/>
    <property type="molecule type" value="Genomic_DNA"/>
</dbReference>
<sequence>MMRKVDSRLLDWYFGYWTQQRLGLSYAYTSGKNWVASLVVDVDPEEASKTLQSEIAREFELRVMPGPILEQHLQRIAQQSVTVFVRSLQEHLQDIPKRYQVPSAQWEEYLERITFMIGGTQASRSVPLTLKALSAGVVLSGVRVTAALAPYVTAQVAQNMAIAGASRSSGALVGSVGQRAATTLARQVAVRGIATGAGSWGGALTGGVALVALVAWEAWDHQSTVAENRPLLRNNIDHFLQLYESGLVEPHGMIGNILHDLETQIAASIPT</sequence>
<protein>
    <submittedName>
        <fullName evidence="1">Uncharacterized protein</fullName>
    </submittedName>
</protein>
<accession>A0A1B2ES27</accession>
<gene>
    <name evidence="1" type="ORF">BB934_31535</name>
</gene>
<dbReference type="AlphaFoldDB" id="A0A1B2ES27"/>
<organism evidence="1">
    <name type="scientific">Microvirga ossetica</name>
    <dbReference type="NCBI Taxonomy" id="1882682"/>
    <lineage>
        <taxon>Bacteria</taxon>
        <taxon>Pseudomonadati</taxon>
        <taxon>Pseudomonadota</taxon>
        <taxon>Alphaproteobacteria</taxon>
        <taxon>Hyphomicrobiales</taxon>
        <taxon>Methylobacteriaceae</taxon>
        <taxon>Microvirga</taxon>
    </lineage>
</organism>
<geneLocation type="plasmid" evidence="1">
    <name>unnamed1</name>
</geneLocation>
<keyword evidence="1" id="KW-0614">Plasmid</keyword>
<proteinExistence type="predicted"/>
<dbReference type="KEGG" id="moc:BB934_31535"/>
<evidence type="ECO:0000313" key="1">
    <source>
        <dbReference type="EMBL" id="ANY82776.1"/>
    </source>
</evidence>